<evidence type="ECO:0000256" key="1">
    <source>
        <dbReference type="SAM" id="Phobius"/>
    </source>
</evidence>
<evidence type="ECO:0000313" key="2">
    <source>
        <dbReference type="EMBL" id="AKG74282.1"/>
    </source>
</evidence>
<dbReference type="Proteomes" id="UP000034029">
    <property type="component" value="Chromosome"/>
</dbReference>
<feature type="transmembrane region" description="Helical" evidence="1">
    <location>
        <begin position="57"/>
        <end position="76"/>
    </location>
</feature>
<evidence type="ECO:0000313" key="3">
    <source>
        <dbReference type="Proteomes" id="UP000034029"/>
    </source>
</evidence>
<accession>A0ABM5T9H6</accession>
<reference evidence="3" key="2">
    <citation type="submission" date="2015-04" db="EMBL/GenBank/DDBJ databases">
        <title>Complete genome sequence of Salinicoccus halodurans strain H3B36, isolated from the Qaidam basin of China.</title>
        <authorList>
            <person name="Ma Y."/>
            <person name="Jiang K."/>
            <person name="Xue Y."/>
        </authorList>
    </citation>
    <scope>NUCLEOTIDE SEQUENCE [LARGE SCALE GENOMIC DNA]</scope>
    <source>
        <strain evidence="3">H3B36</strain>
    </source>
</reference>
<gene>
    <name evidence="2" type="ORF">AAT16_08590</name>
</gene>
<organism evidence="2 3">
    <name type="scientific">Salinicoccus halodurans</name>
    <dbReference type="NCBI Taxonomy" id="407035"/>
    <lineage>
        <taxon>Bacteria</taxon>
        <taxon>Bacillati</taxon>
        <taxon>Bacillota</taxon>
        <taxon>Bacilli</taxon>
        <taxon>Bacillales</taxon>
        <taxon>Staphylococcaceae</taxon>
        <taxon>Salinicoccus</taxon>
    </lineage>
</organism>
<sequence length="99" mass="11543">MFMRLILTIALSFFVIYGINFFDIAALDYNIKTVAVTAAAIIVLRLLYSVFTRFMKVFLFVVIFLPIVGLIIYYIYSYATGNPIELFDFKSLLERAQWF</sequence>
<name>A0ABM5T9H6_9STAP</name>
<keyword evidence="1" id="KW-0472">Membrane</keyword>
<proteinExistence type="predicted"/>
<feature type="transmembrane region" description="Helical" evidence="1">
    <location>
        <begin position="31"/>
        <end position="50"/>
    </location>
</feature>
<dbReference type="EMBL" id="CP011366">
    <property type="protein sequence ID" value="AKG74282.1"/>
    <property type="molecule type" value="Genomic_DNA"/>
</dbReference>
<protein>
    <recommendedName>
        <fullName evidence="4">Cardiolipin synthase N-terminal domain-containing protein</fullName>
    </recommendedName>
</protein>
<keyword evidence="3" id="KW-1185">Reference proteome</keyword>
<evidence type="ECO:0008006" key="4">
    <source>
        <dbReference type="Google" id="ProtNLM"/>
    </source>
</evidence>
<keyword evidence="1" id="KW-1133">Transmembrane helix</keyword>
<keyword evidence="1" id="KW-0812">Transmembrane</keyword>
<reference evidence="2 3" key="1">
    <citation type="journal article" date="2015" name="Int. J. Syst. Evol. Microbiol.">
        <title>Complete genome sequence of Salinicoccus halodurans H3B36, isolated from the Qaidam Basin in China.</title>
        <authorList>
            <person name="Jiang K."/>
            <person name="Xue Y."/>
            <person name="Ma Y."/>
        </authorList>
    </citation>
    <scope>NUCLEOTIDE SEQUENCE [LARGE SCALE GENOMIC DNA]</scope>
    <source>
        <strain evidence="2 3">H3B36</strain>
    </source>
</reference>